<dbReference type="HOGENOM" id="CLU_142364_0_0_1"/>
<evidence type="ECO:0000256" key="1">
    <source>
        <dbReference type="SAM" id="Phobius"/>
    </source>
</evidence>
<reference evidence="3" key="2">
    <citation type="submission" date="2015-07" db="EMBL/GenBank/DDBJ databases">
        <title>Contrasting host-pathogen interactions and genome evolution in two generalist and specialist microsporidian pathogens of mosquitoes.</title>
        <authorList>
            <consortium name="The Broad Institute Genomics Platform"/>
            <consortium name="The Broad Institute Genome Sequencing Center for Infectious Disease"/>
            <person name="Cuomo C.A."/>
            <person name="Sanscrainte N.D."/>
            <person name="Goldberg J.M."/>
            <person name="Heiman D."/>
            <person name="Young S."/>
            <person name="Zeng Q."/>
            <person name="Becnel J.J."/>
            <person name="Birren B.W."/>
        </authorList>
    </citation>
    <scope>NUCLEOTIDE SEQUENCE [LARGE SCALE GENOMIC DNA]</scope>
    <source>
        <strain evidence="3">USNM 41457</strain>
    </source>
</reference>
<organism evidence="2 3">
    <name type="scientific">Edhazardia aedis (strain USNM 41457)</name>
    <name type="common">Microsporidian parasite</name>
    <dbReference type="NCBI Taxonomy" id="1003232"/>
    <lineage>
        <taxon>Eukaryota</taxon>
        <taxon>Fungi</taxon>
        <taxon>Fungi incertae sedis</taxon>
        <taxon>Microsporidia</taxon>
        <taxon>Edhazardia</taxon>
    </lineage>
</organism>
<keyword evidence="1" id="KW-1133">Transmembrane helix</keyword>
<dbReference type="Proteomes" id="UP000003163">
    <property type="component" value="Unassembled WGS sequence"/>
</dbReference>
<dbReference type="AlphaFoldDB" id="J9DFG7"/>
<dbReference type="OMA" id="QEEMAWS"/>
<keyword evidence="3" id="KW-1185">Reference proteome</keyword>
<protein>
    <submittedName>
        <fullName evidence="2">Uncharacterized protein</fullName>
    </submittedName>
</protein>
<comment type="caution">
    <text evidence="2">The sequence shown here is derived from an EMBL/GenBank/DDBJ whole genome shotgun (WGS) entry which is preliminary data.</text>
</comment>
<evidence type="ECO:0000313" key="2">
    <source>
        <dbReference type="EMBL" id="EJW01345.1"/>
    </source>
</evidence>
<gene>
    <name evidence="2" type="ORF">EDEG_00470</name>
</gene>
<dbReference type="EMBL" id="AFBI03000005">
    <property type="protein sequence ID" value="EJW01345.1"/>
    <property type="molecule type" value="Genomic_DNA"/>
</dbReference>
<name>J9DFG7_EDHAE</name>
<feature type="transmembrane region" description="Helical" evidence="1">
    <location>
        <begin position="12"/>
        <end position="33"/>
    </location>
</feature>
<dbReference type="InParanoid" id="J9DFG7"/>
<keyword evidence="1" id="KW-0812">Transmembrane</keyword>
<accession>J9DFG7</accession>
<dbReference type="VEuPathDB" id="MicrosporidiaDB:EDEG_00470"/>
<evidence type="ECO:0000313" key="3">
    <source>
        <dbReference type="Proteomes" id="UP000003163"/>
    </source>
</evidence>
<keyword evidence="1" id="KW-0472">Membrane</keyword>
<sequence length="156" mass="18188">MHNTYNRFQQHLSVLFNLTVLYLFLNGCIYHLLQRKQPVADNIVVRQLSSSYNGFSFRFVPNVDFTEDFKNAGLKQVFVYLKVRSGGLQEEMAWSLIMRRDTKNKKLNETLATTYNMIHRPAPGDMLLVELRANYFPYIGIIEDKKLGDVLLTYGQ</sequence>
<reference evidence="2 3" key="1">
    <citation type="submission" date="2011-08" db="EMBL/GenBank/DDBJ databases">
        <authorList>
            <person name="Liu Z.J."/>
            <person name="Shi F.L."/>
            <person name="Lu J.Q."/>
            <person name="Li M."/>
            <person name="Wang Z.L."/>
        </authorList>
    </citation>
    <scope>NUCLEOTIDE SEQUENCE [LARGE SCALE GENOMIC DNA]</scope>
    <source>
        <strain evidence="2 3">USNM 41457</strain>
    </source>
</reference>
<dbReference type="OrthoDB" id="10261524at2759"/>
<proteinExistence type="predicted"/>